<gene>
    <name evidence="2" type="ORF">Gilli_1131</name>
</gene>
<evidence type="ECO:0000256" key="1">
    <source>
        <dbReference type="SAM" id="Phobius"/>
    </source>
</evidence>
<feature type="transmembrane region" description="Helical" evidence="1">
    <location>
        <begin position="54"/>
        <end position="74"/>
    </location>
</feature>
<feature type="transmembrane region" description="Helical" evidence="1">
    <location>
        <begin position="12"/>
        <end position="34"/>
    </location>
</feature>
<dbReference type="AlphaFoldDB" id="H2BVS2"/>
<proteinExistence type="predicted"/>
<dbReference type="OrthoDB" id="1450420at2"/>
<evidence type="ECO:0000313" key="3">
    <source>
        <dbReference type="Proteomes" id="UP000003844"/>
    </source>
</evidence>
<sequence>MAFKRIVKDKAFWKSVVGMGIAFAIIYHFISMLFEYGGFQFSKFFEAKLGDGNWVQFVLGTILASLVYGFIISYGQFSSKIKKEERDR</sequence>
<evidence type="ECO:0000313" key="2">
    <source>
        <dbReference type="EMBL" id="EHQ01805.1"/>
    </source>
</evidence>
<dbReference type="EMBL" id="JH594606">
    <property type="protein sequence ID" value="EHQ01805.1"/>
    <property type="molecule type" value="Genomic_DNA"/>
</dbReference>
<accession>H2BVS2</accession>
<organism evidence="2 3">
    <name type="scientific">Gillisia limnaea (strain DSM 15749 / LMG 21470 / R-8282)</name>
    <dbReference type="NCBI Taxonomy" id="865937"/>
    <lineage>
        <taxon>Bacteria</taxon>
        <taxon>Pseudomonadati</taxon>
        <taxon>Bacteroidota</taxon>
        <taxon>Flavobacteriia</taxon>
        <taxon>Flavobacteriales</taxon>
        <taxon>Flavobacteriaceae</taxon>
        <taxon>Gillisia</taxon>
    </lineage>
</organism>
<dbReference type="Proteomes" id="UP000003844">
    <property type="component" value="Unassembled WGS sequence"/>
</dbReference>
<dbReference type="STRING" id="865937.Gilli_1131"/>
<dbReference type="HOGENOM" id="CLU_189847_0_0_10"/>
<protein>
    <submittedName>
        <fullName evidence="2">Membrane protein</fullName>
    </submittedName>
</protein>
<keyword evidence="3" id="KW-1185">Reference proteome</keyword>
<keyword evidence="1" id="KW-0472">Membrane</keyword>
<name>H2BVS2_GILLR</name>
<reference evidence="3" key="1">
    <citation type="journal article" date="2012" name="Stand. Genomic Sci.">
        <title>Genome sequence of the Antarctic rhodopsins-containing flavobacterium Gillisia limnaea type strain (R-8282(T)).</title>
        <authorList>
            <person name="Riedel T."/>
            <person name="Held B."/>
            <person name="Nolan M."/>
            <person name="Lucas S."/>
            <person name="Lapidus A."/>
            <person name="Tice H."/>
            <person name="Del Rio T.G."/>
            <person name="Cheng J.F."/>
            <person name="Han C."/>
            <person name="Tapia R."/>
            <person name="Goodwin L.A."/>
            <person name="Pitluck S."/>
            <person name="Liolios K."/>
            <person name="Mavromatis K."/>
            <person name="Pagani I."/>
            <person name="Ivanova N."/>
            <person name="Mikhailova N."/>
            <person name="Pati A."/>
            <person name="Chen A."/>
            <person name="Palaniappan K."/>
            <person name="Land M."/>
            <person name="Rohde M."/>
            <person name="Tindall B.J."/>
            <person name="Detter J.C."/>
            <person name="Goker M."/>
            <person name="Bristow J."/>
            <person name="Eisen J.A."/>
            <person name="Markowitz V."/>
            <person name="Hugenholtz P."/>
            <person name="Kyrpides N.C."/>
            <person name="Klenk H.P."/>
            <person name="Woyke T."/>
        </authorList>
    </citation>
    <scope>NUCLEOTIDE SEQUENCE [LARGE SCALE GENOMIC DNA]</scope>
    <source>
        <strain evidence="3">DSM 15749 / LMG 21470 / R-8282</strain>
    </source>
</reference>
<keyword evidence="1" id="KW-0812">Transmembrane</keyword>
<keyword evidence="1" id="KW-1133">Transmembrane helix</keyword>
<dbReference type="RefSeq" id="WP_006988127.1">
    <property type="nucleotide sequence ID" value="NZ_JH594606.1"/>
</dbReference>
<dbReference type="eggNOG" id="ENOG50337AT">
    <property type="taxonomic scope" value="Bacteria"/>
</dbReference>